<proteinExistence type="inferred from homology"/>
<comment type="similarity">
    <text evidence="1">Belongs to the bacterial solute-binding protein 5 family.</text>
</comment>
<dbReference type="OrthoDB" id="194307at2157"/>
<dbReference type="GO" id="GO:1904680">
    <property type="term" value="F:peptide transmembrane transporter activity"/>
    <property type="evidence" value="ECO:0007669"/>
    <property type="project" value="TreeGrafter"/>
</dbReference>
<dbReference type="Pfam" id="PF00496">
    <property type="entry name" value="SBP_bac_5"/>
    <property type="match status" value="1"/>
</dbReference>
<evidence type="ECO:0000256" key="2">
    <source>
        <dbReference type="ARBA" id="ARBA00022448"/>
    </source>
</evidence>
<dbReference type="PANTHER" id="PTHR30290">
    <property type="entry name" value="PERIPLASMIC BINDING COMPONENT OF ABC TRANSPORTER"/>
    <property type="match status" value="1"/>
</dbReference>
<accession>A0A7D5GYP2</accession>
<dbReference type="EMBL" id="CP058529">
    <property type="protein sequence ID" value="QLG26973.1"/>
    <property type="molecule type" value="Genomic_DNA"/>
</dbReference>
<dbReference type="CDD" id="cd00995">
    <property type="entry name" value="PBP2_NikA_DppA_OppA_like"/>
    <property type="match status" value="1"/>
</dbReference>
<feature type="region of interest" description="Disordered" evidence="4">
    <location>
        <begin position="24"/>
        <end position="74"/>
    </location>
</feature>
<keyword evidence="7" id="KW-1185">Reference proteome</keyword>
<evidence type="ECO:0000256" key="4">
    <source>
        <dbReference type="SAM" id="MobiDB-lite"/>
    </source>
</evidence>
<feature type="domain" description="Solute-binding protein family 5" evidence="5">
    <location>
        <begin position="107"/>
        <end position="533"/>
    </location>
</feature>
<dbReference type="InterPro" id="IPR006311">
    <property type="entry name" value="TAT_signal"/>
</dbReference>
<dbReference type="PROSITE" id="PS51318">
    <property type="entry name" value="TAT"/>
    <property type="match status" value="1"/>
</dbReference>
<dbReference type="AlphaFoldDB" id="A0A7D5GYP2"/>
<protein>
    <submittedName>
        <fullName evidence="6">ABC transporter substrate-binding protein</fullName>
    </submittedName>
</protein>
<reference evidence="6 7" key="1">
    <citation type="submission" date="2020-07" db="EMBL/GenBank/DDBJ databases">
        <title>Gai3-2, isolated from salt lake.</title>
        <authorList>
            <person name="Cui H."/>
            <person name="Shi X."/>
        </authorList>
    </citation>
    <scope>NUCLEOTIDE SEQUENCE [LARGE SCALE GENOMIC DNA]</scope>
    <source>
        <strain evidence="6 7">Gai3-2</strain>
    </source>
</reference>
<dbReference type="Gene3D" id="3.10.105.10">
    <property type="entry name" value="Dipeptide-binding Protein, Domain 3"/>
    <property type="match status" value="1"/>
</dbReference>
<organism evidence="6 7">
    <name type="scientific">Halorarum halophilum</name>
    <dbReference type="NCBI Taxonomy" id="2743090"/>
    <lineage>
        <taxon>Archaea</taxon>
        <taxon>Methanobacteriati</taxon>
        <taxon>Methanobacteriota</taxon>
        <taxon>Stenosarchaea group</taxon>
        <taxon>Halobacteria</taxon>
        <taxon>Halobacteriales</taxon>
        <taxon>Haloferacaceae</taxon>
        <taxon>Halorarum</taxon>
    </lineage>
</organism>
<dbReference type="InterPro" id="IPR000914">
    <property type="entry name" value="SBP_5_dom"/>
</dbReference>
<evidence type="ECO:0000313" key="6">
    <source>
        <dbReference type="EMBL" id="QLG26973.1"/>
    </source>
</evidence>
<keyword evidence="3" id="KW-0732">Signal</keyword>
<dbReference type="Proteomes" id="UP000509750">
    <property type="component" value="Chromosome"/>
</dbReference>
<gene>
    <name evidence="6" type="ORF">HUG10_05200</name>
</gene>
<dbReference type="SUPFAM" id="SSF53850">
    <property type="entry name" value="Periplasmic binding protein-like II"/>
    <property type="match status" value="1"/>
</dbReference>
<dbReference type="RefSeq" id="WP_179168548.1">
    <property type="nucleotide sequence ID" value="NZ_CP058529.1"/>
</dbReference>
<dbReference type="KEGG" id="halg:HUG10_05200"/>
<evidence type="ECO:0000259" key="5">
    <source>
        <dbReference type="Pfam" id="PF00496"/>
    </source>
</evidence>
<evidence type="ECO:0000256" key="3">
    <source>
        <dbReference type="ARBA" id="ARBA00022729"/>
    </source>
</evidence>
<feature type="compositionally biased region" description="Low complexity" evidence="4">
    <location>
        <begin position="34"/>
        <end position="53"/>
    </location>
</feature>
<dbReference type="GO" id="GO:0015833">
    <property type="term" value="P:peptide transport"/>
    <property type="evidence" value="ECO:0007669"/>
    <property type="project" value="TreeGrafter"/>
</dbReference>
<name>A0A7D5GYP2_9EURY</name>
<dbReference type="GeneID" id="56028207"/>
<dbReference type="InterPro" id="IPR039424">
    <property type="entry name" value="SBP_5"/>
</dbReference>
<evidence type="ECO:0000313" key="7">
    <source>
        <dbReference type="Proteomes" id="UP000509750"/>
    </source>
</evidence>
<evidence type="ECO:0000256" key="1">
    <source>
        <dbReference type="ARBA" id="ARBA00005695"/>
    </source>
</evidence>
<dbReference type="Gene3D" id="3.40.190.10">
    <property type="entry name" value="Periplasmic binding protein-like II"/>
    <property type="match status" value="1"/>
</dbReference>
<dbReference type="PROSITE" id="PS51257">
    <property type="entry name" value="PROKAR_LIPOPROTEIN"/>
    <property type="match status" value="1"/>
</dbReference>
<keyword evidence="2" id="KW-0813">Transport</keyword>
<dbReference type="PANTHER" id="PTHR30290:SF9">
    <property type="entry name" value="OLIGOPEPTIDE-BINDING PROTEIN APPA"/>
    <property type="match status" value="1"/>
</dbReference>
<sequence length="634" mass="69600">MSDDTTRRRFLAVAGTGAAAALAGCAGNDPSQEDTPNGDSTDGSTDSTTTPSDMGQPVKAGGPEGTLRMVSNGPVQTLDPINAKGSGAGYLQYGESLMSFPNGDLPPVGRLAEDYSVSDDGLTYTFQLKQGVEFHNGDELTADDVVYSWERMAQSSNSRNKDDIIGGTFTIAHEGETGESLDNYEPGSLDMEAAGDYEFTFTLDSPFHGAISQIAGGAFAVIPENSVGDIEGYDGEYSYNEFFSTSGDGPMFVSTGPFEIDTWTKGDQLTLSAFDGYHGEGPQIDAITYTVIGSEDTRFSRFKNGNLDVLDYGIPTSRFDPNHFVIDEETGGRRKGRYELDNGDVVHYGDVTALDTRYLVFNCQNVERPARQAIAYLVNQEQIANDVYKGLARPAYHITPPPAFMAREGEEPTDVYDRHAMEGFRAETEFGADGYPYSPGETDIQSATEVMEEAGYSSDDQYSIEFTVLSGDTARDQFAQQLRDQAQAAHLDITIQKADFGTIISKAIDGTMDMFTLSDGMEWPESDNFLRFLHAENPGTAFTRWGKDAHANPDYVDTASSAWNDYYVPNTGPGDEAQQQRNKAYYAIEEMNWASVQELPTVHAVSQRIWYDDVNLRMYGTMENQTFQRAELDR</sequence>